<feature type="region of interest" description="Disordered" evidence="1">
    <location>
        <begin position="19"/>
        <end position="39"/>
    </location>
</feature>
<dbReference type="AlphaFoldDB" id="A0AAN9I276"/>
<name>A0AAN9I276_CROPI</name>
<accession>A0AAN9I276</accession>
<organism evidence="2 3">
    <name type="scientific">Crotalaria pallida</name>
    <name type="common">Smooth rattlebox</name>
    <name type="synonym">Crotalaria striata</name>
    <dbReference type="NCBI Taxonomy" id="3830"/>
    <lineage>
        <taxon>Eukaryota</taxon>
        <taxon>Viridiplantae</taxon>
        <taxon>Streptophyta</taxon>
        <taxon>Embryophyta</taxon>
        <taxon>Tracheophyta</taxon>
        <taxon>Spermatophyta</taxon>
        <taxon>Magnoliopsida</taxon>
        <taxon>eudicotyledons</taxon>
        <taxon>Gunneridae</taxon>
        <taxon>Pentapetalae</taxon>
        <taxon>rosids</taxon>
        <taxon>fabids</taxon>
        <taxon>Fabales</taxon>
        <taxon>Fabaceae</taxon>
        <taxon>Papilionoideae</taxon>
        <taxon>50 kb inversion clade</taxon>
        <taxon>genistoids sensu lato</taxon>
        <taxon>core genistoids</taxon>
        <taxon>Crotalarieae</taxon>
        <taxon>Crotalaria</taxon>
    </lineage>
</organism>
<evidence type="ECO:0000313" key="2">
    <source>
        <dbReference type="EMBL" id="KAK7257801.1"/>
    </source>
</evidence>
<dbReference type="EMBL" id="JAYWIO010000006">
    <property type="protein sequence ID" value="KAK7257801.1"/>
    <property type="molecule type" value="Genomic_DNA"/>
</dbReference>
<evidence type="ECO:0000256" key="1">
    <source>
        <dbReference type="SAM" id="MobiDB-lite"/>
    </source>
</evidence>
<protein>
    <submittedName>
        <fullName evidence="2">Uncharacterized protein</fullName>
    </submittedName>
</protein>
<dbReference type="Proteomes" id="UP001372338">
    <property type="component" value="Unassembled WGS sequence"/>
</dbReference>
<reference evidence="2 3" key="1">
    <citation type="submission" date="2024-01" db="EMBL/GenBank/DDBJ databases">
        <title>The genomes of 5 underutilized Papilionoideae crops provide insights into root nodulation and disease resistanc.</title>
        <authorList>
            <person name="Yuan L."/>
        </authorList>
    </citation>
    <scope>NUCLEOTIDE SEQUENCE [LARGE SCALE GENOMIC DNA]</scope>
    <source>
        <strain evidence="2">ZHUSHIDOU_FW_LH</strain>
        <tissue evidence="2">Leaf</tissue>
    </source>
</reference>
<comment type="caution">
    <text evidence="2">The sequence shown here is derived from an EMBL/GenBank/DDBJ whole genome shotgun (WGS) entry which is preliminary data.</text>
</comment>
<sequence length="193" mass="20755">MLELNCIFDAYPSVERVGSGDDWAEGHNGETDDGEVDGVRGEEEDDVALADSHGGKGGGDGVNGEPEVLEGEVVCACCSGWNWSCRNHFLDWFLTPCLVGDEMGGSKPINFGFGSKGRFSSCLESSALTRVTAKVQATQSVYFRLRNLQTVPKPHAGHVNDATPSHTWIEEKRAPKKPSGPNPIGNHFPPSKP</sequence>
<evidence type="ECO:0000313" key="3">
    <source>
        <dbReference type="Proteomes" id="UP001372338"/>
    </source>
</evidence>
<gene>
    <name evidence="2" type="ORF">RIF29_32036</name>
</gene>
<feature type="region of interest" description="Disordered" evidence="1">
    <location>
        <begin position="153"/>
        <end position="193"/>
    </location>
</feature>
<proteinExistence type="predicted"/>
<keyword evidence="3" id="KW-1185">Reference proteome</keyword>